<feature type="compositionally biased region" description="Pro residues" evidence="6">
    <location>
        <begin position="1557"/>
        <end position="1576"/>
    </location>
</feature>
<feature type="compositionally biased region" description="Low complexity" evidence="6">
    <location>
        <begin position="167"/>
        <end position="194"/>
    </location>
</feature>
<proteinExistence type="predicted"/>
<keyword evidence="2 5" id="KW-0863">Zinc-finger</keyword>
<feature type="compositionally biased region" description="Polar residues" evidence="6">
    <location>
        <begin position="2072"/>
        <end position="2082"/>
    </location>
</feature>
<feature type="compositionally biased region" description="Basic and acidic residues" evidence="6">
    <location>
        <begin position="720"/>
        <end position="752"/>
    </location>
</feature>
<keyword evidence="1" id="KW-0479">Metal-binding</keyword>
<evidence type="ECO:0000256" key="4">
    <source>
        <dbReference type="ARBA" id="ARBA00022853"/>
    </source>
</evidence>
<feature type="compositionally biased region" description="Basic and acidic residues" evidence="6">
    <location>
        <begin position="2011"/>
        <end position="2025"/>
    </location>
</feature>
<protein>
    <submittedName>
        <fullName evidence="9">Uncharacterized protein</fullName>
    </submittedName>
</protein>
<feature type="compositionally biased region" description="Basic residues" evidence="6">
    <location>
        <begin position="1535"/>
        <end position="1550"/>
    </location>
</feature>
<feature type="compositionally biased region" description="Polar residues" evidence="6">
    <location>
        <begin position="625"/>
        <end position="634"/>
    </location>
</feature>
<feature type="compositionally biased region" description="Low complexity" evidence="6">
    <location>
        <begin position="1129"/>
        <end position="1149"/>
    </location>
</feature>
<dbReference type="PROSITE" id="PS50016">
    <property type="entry name" value="ZF_PHD_2"/>
    <property type="match status" value="1"/>
</dbReference>
<evidence type="ECO:0000313" key="10">
    <source>
        <dbReference type="Proteomes" id="UP000663853"/>
    </source>
</evidence>
<feature type="region of interest" description="Disordered" evidence="6">
    <location>
        <begin position="55"/>
        <end position="143"/>
    </location>
</feature>
<dbReference type="SUPFAM" id="SSF57903">
    <property type="entry name" value="FYVE/PHD zinc finger"/>
    <property type="match status" value="1"/>
</dbReference>
<feature type="region of interest" description="Disordered" evidence="6">
    <location>
        <begin position="1529"/>
        <end position="1699"/>
    </location>
</feature>
<feature type="region of interest" description="Disordered" evidence="6">
    <location>
        <begin position="164"/>
        <end position="295"/>
    </location>
</feature>
<feature type="compositionally biased region" description="Low complexity" evidence="6">
    <location>
        <begin position="1157"/>
        <end position="1175"/>
    </location>
</feature>
<dbReference type="GO" id="GO:0070210">
    <property type="term" value="C:Rpd3L-Expanded complex"/>
    <property type="evidence" value="ECO:0007669"/>
    <property type="project" value="TreeGrafter"/>
</dbReference>
<dbReference type="GO" id="GO:0006355">
    <property type="term" value="P:regulation of DNA-templated transcription"/>
    <property type="evidence" value="ECO:0007669"/>
    <property type="project" value="TreeGrafter"/>
</dbReference>
<sequence length="2230" mass="243913">MNGSAEDVEAAALLCELRASPVVHTGPLYPSPRTSISSHVRNEVRLPSPHEIFGREWNSSERRGSPLAPVAKRKREGETGEAWPNVRRHRPPDEEVEPPPPPQRRGYLSMSALGVLEAPPPPQPRTPSELHAPSDVRSHRPTELRLPTESFVFSNPQAALSPYPSSALGLGTPTPGALGLVGTTSSRSQPQTSPVRTKRAAPQQGYFKTSAFTREPVVPKPPDPIVIEDSPEPEERPRRIDERSTGAAIPEFRPLPGFRRPAEASRPTSELIRPHVDLARPSSRPAPLDLSRAIDHPVRTPSRMLVDSAARAMDYVPRTPSLPVPRTPSDIPRTPAEPLPRTPAETIVPRTPSDYGFARTVEEAPKRVWEEPRGYDQLRRAHEETRRGREETRYEEPRRIWEDSRYDEAPRGYETSVRTGHEPRRVWEDTSPARTLGGYGESSRTYAESSRTYGESPRPYGESSRTYAEPTRTYAEPLRAHVEPAKGYEFPPRTPLEPLPRVLPDLSSRSLPSPRPVDFTPRGFSDIGRTDLPRTLLDLPPPPRTPSELPPTPSRALQEYPFMDRARAPSDASRASRESPEVHRFSLPREVPRAPSDGTRTEPSPATLRDPSSAPPRTPSDVASRPSSDFTSQPAPDFHPSSMGRHKPRAPPEFQTDTEPPSSPLSDENETADEDERMRSLPEADLIPRHESPMAVRRESPVPMLHGSPAPMRRGSPVQIRRESPMVMRHESTRHESPESARHSSPMARRESPVASRSPVATRYELPRMPTFEPPRLEPIRTELPSSIRQDISTPREPPTPVYRPEPTRLELATPIRTDFPPPMRAEPPQTPIRHEPPTRQDLPALRTELPPTPIRHEPPTPSRLEALAHVAHGDMNIYPVNAPPPAPKTIHPTPPTRKPTLIGTGKAGAKMRPKPASKPRPDTLQIQCRCGSGVDDRGPTVCCDGCGNWSHMSCYRLDSEVRGTWVCEGCEKEREKEKEKDGMDWERASEVEEKEKEKNGVDVEMEGASTADEKDKGKEPVEIAIKVCIVESSRDGIYILQKKEPAGKPKPGTGSATKPVSGARPTKATKSNANPLFPTAKPLVPTVRTITAPPKKTAGSSTKVHKPLSASSARPSNSNLKAKSAAGSSRPSSIDPSPRVRARPLSPAATPPAPRSPRASSPLVPEPVVKPAVAVEREKESPVDQTGQGTPKLKSEAVLSPVPLHTALPPSSPRPPTPPAPSPPKPSVPANDADDDDINAAHWATEYDHISSNIVDASLRERLRSFGREHLAKRAESKSALALTPFTSSEPVFLASSVQKSHVRVKEIKPPPNQHTPTYGVIATESISQGSLVLEYRCALSDAHAYISNKAHQYALLGTGSKYVRLVPSPLDMCLDARVMGNEGRFVRCGCWPNAVVRPFICVEGEDAEPEARFGVFALRELQLGEEIVLGWEWAVEHVVHKLVRDEKLGPLPEDEDVLSDSDTKRLWDIHDLIRSLSMTCACKPDSSNCAISFGRMLLEDVDSVGHARDLGPLVGYKRYEHGFEPAIHAVSSKTRRGRKSAARERKLRQSAARAPSPPPKAPTPPPKEPTPPVIKEPTPPREPTPPVIKDPTPPPAKEPAPPAFVPSPAKRALGKLSATSSPLSELSEIDPEVGETSKRGRSATVGRGKYRRRIESSSPGDDAEDQAQAIKVEPASEPKPEVNGGGEKDIPDMAQEEPVVPAVENDQDTKAQVMVPEPTEHVVSEPAPVEEPSAAPQSDWMVSRDELSPGQAAEDCEYYPELLRPIIIVFQVNGAMDATGSEQGTQELHDHDEAPKKMSFLDWARRRRATQAADTKDMIPHLSHESDVHQDVDHLSTSHVSTSLELSGLSKPGPVASIESAPPVVDSHQDQPTAEHVLAPEFETVSSTSATQISEVVSADVAMQDAPAPETEPMPEPSDQMPAPSPPTNEPQASVTEVPETMEVDPVPPPPATPDSHIPPQQQVEAVSSPPEPEHSTLALATPQTLPVVLPNVQSSSSPIVSNLTKSPAHVEVDPKPTDEPARVDNGLAPSQDPAQRSIQSSPARAPRHSTDVPEEGEITAPRAPAPSHTPINGSPSTISHPLPPSGPRNQVPPTQPRKFPVSPSGSSASARSGPPYSRPPPSGPSRGTNVSPRAPPSAPRADRRPYNPPPPTGPRDRDRERERDRDRDRDRERDWERERDRERDRDRDRDRDTRGRGRGFGPPPRGPSGGWRPSRGRGMSSRGGPWR</sequence>
<dbReference type="PROSITE" id="PS50280">
    <property type="entry name" value="SET"/>
    <property type="match status" value="1"/>
</dbReference>
<feature type="compositionally biased region" description="Pro residues" evidence="6">
    <location>
        <begin position="539"/>
        <end position="553"/>
    </location>
</feature>
<feature type="compositionally biased region" description="Pro residues" evidence="6">
    <location>
        <begin position="820"/>
        <end position="831"/>
    </location>
</feature>
<keyword evidence="4" id="KW-0156">Chromatin regulator</keyword>
<feature type="region of interest" description="Disordered" evidence="6">
    <location>
        <begin position="1721"/>
        <end position="1750"/>
    </location>
</feature>
<feature type="compositionally biased region" description="Polar residues" evidence="6">
    <location>
        <begin position="1110"/>
        <end position="1122"/>
    </location>
</feature>
<feature type="compositionally biased region" description="Low complexity" evidence="6">
    <location>
        <begin position="499"/>
        <end position="518"/>
    </location>
</feature>
<feature type="compositionally biased region" description="Basic and acidic residues" evidence="6">
    <location>
        <begin position="676"/>
        <end position="700"/>
    </location>
</feature>
<feature type="region of interest" description="Disordered" evidence="6">
    <location>
        <begin position="411"/>
        <end position="860"/>
    </location>
</feature>
<feature type="region of interest" description="Disordered" evidence="6">
    <location>
        <begin position="1906"/>
        <end position="2230"/>
    </location>
</feature>
<dbReference type="Pfam" id="PF00856">
    <property type="entry name" value="SET"/>
    <property type="match status" value="1"/>
</dbReference>
<comment type="caution">
    <text evidence="9">The sequence shown here is derived from an EMBL/GenBank/DDBJ whole genome shotgun (WGS) entry which is preliminary data.</text>
</comment>
<dbReference type="PANTHER" id="PTHR46462">
    <property type="entry name" value="UPSET, ISOFORM A"/>
    <property type="match status" value="1"/>
</dbReference>
<name>A0A8H3ATP0_9AGAM</name>
<feature type="compositionally biased region" description="Basic and acidic residues" evidence="6">
    <location>
        <begin position="1676"/>
        <end position="1693"/>
    </location>
</feature>
<feature type="domain" description="PHD-type" evidence="7">
    <location>
        <begin position="926"/>
        <end position="974"/>
    </location>
</feature>
<dbReference type="GO" id="GO:0006325">
    <property type="term" value="P:chromatin organization"/>
    <property type="evidence" value="ECO:0007669"/>
    <property type="project" value="UniProtKB-KW"/>
</dbReference>
<dbReference type="Proteomes" id="UP000663853">
    <property type="component" value="Unassembled WGS sequence"/>
</dbReference>
<feature type="compositionally biased region" description="Polar residues" evidence="6">
    <location>
        <begin position="2035"/>
        <end position="2045"/>
    </location>
</feature>
<feature type="compositionally biased region" description="Pro residues" evidence="6">
    <location>
        <begin position="889"/>
        <end position="898"/>
    </location>
</feature>
<feature type="compositionally biased region" description="Pro residues" evidence="6">
    <location>
        <begin position="1582"/>
        <end position="1607"/>
    </location>
</feature>
<dbReference type="CDD" id="cd15489">
    <property type="entry name" value="PHD_SF"/>
    <property type="match status" value="1"/>
</dbReference>
<dbReference type="InterPro" id="IPR001214">
    <property type="entry name" value="SET_dom"/>
</dbReference>
<feature type="compositionally biased region" description="Polar residues" evidence="6">
    <location>
        <begin position="442"/>
        <end position="453"/>
    </location>
</feature>
<feature type="compositionally biased region" description="Basic and acidic residues" evidence="6">
    <location>
        <begin position="977"/>
        <end position="1002"/>
    </location>
</feature>
<evidence type="ECO:0000259" key="8">
    <source>
        <dbReference type="PROSITE" id="PS50280"/>
    </source>
</evidence>
<evidence type="ECO:0000256" key="3">
    <source>
        <dbReference type="ARBA" id="ARBA00022833"/>
    </source>
</evidence>
<dbReference type="Gene3D" id="2.170.270.10">
    <property type="entry name" value="SET domain"/>
    <property type="match status" value="1"/>
</dbReference>
<evidence type="ECO:0000256" key="5">
    <source>
        <dbReference type="PROSITE-ProRule" id="PRU00146"/>
    </source>
</evidence>
<dbReference type="InterPro" id="IPR011011">
    <property type="entry name" value="Znf_FYVE_PHD"/>
</dbReference>
<dbReference type="InterPro" id="IPR019787">
    <property type="entry name" value="Znf_PHD-finger"/>
</dbReference>
<dbReference type="Gene3D" id="3.30.40.10">
    <property type="entry name" value="Zinc/RING finger domain, C3HC4 (zinc finger)"/>
    <property type="match status" value="1"/>
</dbReference>
<dbReference type="SUPFAM" id="SSF82199">
    <property type="entry name" value="SET domain"/>
    <property type="match status" value="1"/>
</dbReference>
<feature type="domain" description="SET" evidence="8">
    <location>
        <begin position="1302"/>
        <end position="1434"/>
    </location>
</feature>
<organism evidence="9 10">
    <name type="scientific">Rhizoctonia solani</name>
    <dbReference type="NCBI Taxonomy" id="456999"/>
    <lineage>
        <taxon>Eukaryota</taxon>
        <taxon>Fungi</taxon>
        <taxon>Dikarya</taxon>
        <taxon>Basidiomycota</taxon>
        <taxon>Agaricomycotina</taxon>
        <taxon>Agaricomycetes</taxon>
        <taxon>Cantharellales</taxon>
        <taxon>Ceratobasidiaceae</taxon>
        <taxon>Rhizoctonia</taxon>
    </lineage>
</organism>
<feature type="compositionally biased region" description="Basic and acidic residues" evidence="6">
    <location>
        <begin position="2157"/>
        <end position="2198"/>
    </location>
</feature>
<feature type="compositionally biased region" description="Basic and acidic residues" evidence="6">
    <location>
        <begin position="562"/>
        <end position="584"/>
    </location>
</feature>
<feature type="compositionally biased region" description="Basic and acidic residues" evidence="6">
    <location>
        <begin position="55"/>
        <end position="64"/>
    </location>
</feature>
<dbReference type="Pfam" id="PF00628">
    <property type="entry name" value="PHD"/>
    <property type="match status" value="1"/>
</dbReference>
<evidence type="ECO:0000256" key="1">
    <source>
        <dbReference type="ARBA" id="ARBA00022723"/>
    </source>
</evidence>
<accession>A0A8H3ATP0</accession>
<evidence type="ECO:0000256" key="2">
    <source>
        <dbReference type="ARBA" id="ARBA00022771"/>
    </source>
</evidence>
<feature type="compositionally biased region" description="Basic and acidic residues" evidence="6">
    <location>
        <begin position="419"/>
        <end position="428"/>
    </location>
</feature>
<feature type="compositionally biased region" description="Low complexity" evidence="6">
    <location>
        <begin position="1937"/>
        <end position="1947"/>
    </location>
</feature>
<dbReference type="EMBL" id="CAJMXA010000669">
    <property type="protein sequence ID" value="CAE6439110.1"/>
    <property type="molecule type" value="Genomic_DNA"/>
</dbReference>
<feature type="compositionally biased region" description="Basic and acidic residues" evidence="6">
    <location>
        <begin position="233"/>
        <end position="244"/>
    </location>
</feature>
<keyword evidence="3" id="KW-0862">Zinc</keyword>
<feature type="compositionally biased region" description="Basic and acidic residues" evidence="6">
    <location>
        <begin position="132"/>
        <end position="143"/>
    </location>
</feature>
<feature type="compositionally biased region" description="Polar residues" evidence="6">
    <location>
        <begin position="1994"/>
        <end position="2008"/>
    </location>
</feature>
<feature type="region of interest" description="Disordered" evidence="6">
    <location>
        <begin position="977"/>
        <end position="1018"/>
    </location>
</feature>
<feature type="compositionally biased region" description="Low complexity" evidence="6">
    <location>
        <begin position="2213"/>
        <end position="2230"/>
    </location>
</feature>
<feature type="compositionally biased region" description="Polar residues" evidence="6">
    <location>
        <begin position="655"/>
        <end position="666"/>
    </location>
</feature>
<feature type="region of interest" description="Disordered" evidence="6">
    <location>
        <begin position="317"/>
        <end position="359"/>
    </location>
</feature>
<dbReference type="InterPro" id="IPR001965">
    <property type="entry name" value="Znf_PHD"/>
</dbReference>
<evidence type="ECO:0000313" key="9">
    <source>
        <dbReference type="EMBL" id="CAE6439110.1"/>
    </source>
</evidence>
<feature type="region of interest" description="Disordered" evidence="6">
    <location>
        <begin position="1043"/>
        <end position="1237"/>
    </location>
</feature>
<dbReference type="InterPro" id="IPR013083">
    <property type="entry name" value="Znf_RING/FYVE/PHD"/>
</dbReference>
<feature type="region of interest" description="Disordered" evidence="6">
    <location>
        <begin position="889"/>
        <end position="923"/>
    </location>
</feature>
<dbReference type="InterPro" id="IPR046341">
    <property type="entry name" value="SET_dom_sf"/>
</dbReference>
<dbReference type="GO" id="GO:0008270">
    <property type="term" value="F:zinc ion binding"/>
    <property type="evidence" value="ECO:0007669"/>
    <property type="project" value="UniProtKB-KW"/>
</dbReference>
<gene>
    <name evidence="9" type="ORF">RDB_LOCUS34457</name>
</gene>
<dbReference type="PANTHER" id="PTHR46462:SF3">
    <property type="entry name" value="UPSET, ISOFORM A"/>
    <property type="match status" value="1"/>
</dbReference>
<dbReference type="GO" id="GO:0034967">
    <property type="term" value="C:Set3 complex"/>
    <property type="evidence" value="ECO:0007669"/>
    <property type="project" value="TreeGrafter"/>
</dbReference>
<feature type="compositionally biased region" description="Low complexity" evidence="6">
    <location>
        <begin position="2105"/>
        <end position="2118"/>
    </location>
</feature>
<dbReference type="SMART" id="SM00249">
    <property type="entry name" value="PHD"/>
    <property type="match status" value="1"/>
</dbReference>
<feature type="compositionally biased region" description="Pro residues" evidence="6">
    <location>
        <begin position="1211"/>
        <end position="1228"/>
    </location>
</feature>
<evidence type="ECO:0000259" key="7">
    <source>
        <dbReference type="PROSITE" id="PS50016"/>
    </source>
</evidence>
<reference evidence="9" key="1">
    <citation type="submission" date="2021-01" db="EMBL/GenBank/DDBJ databases">
        <authorList>
            <person name="Kaushik A."/>
        </authorList>
    </citation>
    <scope>NUCLEOTIDE SEQUENCE</scope>
    <source>
        <strain evidence="9">AG6-10EEA</strain>
    </source>
</reference>
<feature type="compositionally biased region" description="Polar residues" evidence="6">
    <location>
        <begin position="784"/>
        <end position="793"/>
    </location>
</feature>
<evidence type="ECO:0000256" key="6">
    <source>
        <dbReference type="SAM" id="MobiDB-lite"/>
    </source>
</evidence>
<dbReference type="SMART" id="SM00317">
    <property type="entry name" value="SET"/>
    <property type="match status" value="1"/>
</dbReference>
<feature type="compositionally biased region" description="Low complexity" evidence="6">
    <location>
        <begin position="1726"/>
        <end position="1740"/>
    </location>
</feature>